<name>F5XJZ7_MICPN</name>
<evidence type="ECO:0000313" key="2">
    <source>
        <dbReference type="Proteomes" id="UP000007947"/>
    </source>
</evidence>
<keyword evidence="2" id="KW-1185">Reference proteome</keyword>
<sequence>MIVPSDVHAGRHDGDDVDLAANAVLEAAFVVEPVATAKVQAAAAATGGAVEQLLACRQGNGR</sequence>
<protein>
    <submittedName>
        <fullName evidence="1">Uncharacterized protein</fullName>
    </submittedName>
</protein>
<dbReference type="EMBL" id="AP012204">
    <property type="protein sequence ID" value="BAK33493.1"/>
    <property type="molecule type" value="Genomic_DNA"/>
</dbReference>
<proteinExistence type="predicted"/>
<dbReference type="HOGENOM" id="CLU_2899200_0_0_11"/>
<evidence type="ECO:0000313" key="1">
    <source>
        <dbReference type="EMBL" id="BAK33493.1"/>
    </source>
</evidence>
<dbReference type="KEGG" id="mph:MLP_04790"/>
<dbReference type="AlphaFoldDB" id="F5XJZ7"/>
<dbReference type="Proteomes" id="UP000007947">
    <property type="component" value="Chromosome"/>
</dbReference>
<reference evidence="1 2" key="1">
    <citation type="submission" date="2011-05" db="EMBL/GenBank/DDBJ databases">
        <title>Whole genome sequence of Microlunatus phosphovorus NM-1.</title>
        <authorList>
            <person name="Hosoyama A."/>
            <person name="Sasaki K."/>
            <person name="Harada T."/>
            <person name="Igarashi R."/>
            <person name="Kawakoshi A."/>
            <person name="Sasagawa M."/>
            <person name="Fukada J."/>
            <person name="Nakamura S."/>
            <person name="Katano Y."/>
            <person name="Hanada S."/>
            <person name="Kamagata Y."/>
            <person name="Nakamura N."/>
            <person name="Yamazaki S."/>
            <person name="Fujita N."/>
        </authorList>
    </citation>
    <scope>NUCLEOTIDE SEQUENCE [LARGE SCALE GENOMIC DNA]</scope>
    <source>
        <strain evidence="2">ATCC 700054 / DSM 10555 / JCM 9379 / NBRC 101784 / NCIMB 13414 / VKM Ac-1990 / NM-1</strain>
    </source>
</reference>
<gene>
    <name evidence="1" type="ordered locus">MLP_04790</name>
</gene>
<accession>F5XJZ7</accession>
<organism evidence="1 2">
    <name type="scientific">Microlunatus phosphovorus (strain ATCC 700054 / DSM 10555 / JCM 9379 / NBRC 101784 / NCIMB 13414 / VKM Ac-1990 / NM-1)</name>
    <dbReference type="NCBI Taxonomy" id="1032480"/>
    <lineage>
        <taxon>Bacteria</taxon>
        <taxon>Bacillati</taxon>
        <taxon>Actinomycetota</taxon>
        <taxon>Actinomycetes</taxon>
        <taxon>Propionibacteriales</taxon>
        <taxon>Propionibacteriaceae</taxon>
        <taxon>Microlunatus</taxon>
    </lineage>
</organism>